<evidence type="ECO:0000313" key="2">
    <source>
        <dbReference type="Proteomes" id="UP000321570"/>
    </source>
</evidence>
<dbReference type="Proteomes" id="UP000321570">
    <property type="component" value="Unassembled WGS sequence"/>
</dbReference>
<organism evidence="1 2">
    <name type="scientific">Hymenolepis diminuta</name>
    <name type="common">Rat tapeworm</name>
    <dbReference type="NCBI Taxonomy" id="6216"/>
    <lineage>
        <taxon>Eukaryota</taxon>
        <taxon>Metazoa</taxon>
        <taxon>Spiralia</taxon>
        <taxon>Lophotrochozoa</taxon>
        <taxon>Platyhelminthes</taxon>
        <taxon>Cestoda</taxon>
        <taxon>Eucestoda</taxon>
        <taxon>Cyclophyllidea</taxon>
        <taxon>Hymenolepididae</taxon>
        <taxon>Hymenolepis</taxon>
    </lineage>
</organism>
<accession>A0A564YAD9</accession>
<name>A0A564YAD9_HYMDI</name>
<sequence length="169" mass="19774">MNFSTSIKDSKDYVEHVDIFHHNSLTDETFAKYILNIVIFIRTSWQISLTPLELPCCFMDPTDLTYEKMISKLGSVVGDSSSLFNLTISEDENVHYHLDIMNRLCTSFRFGSLEENQFRCLFFILGLRSPCHAEIRLRLPSLLDKETRCQEISSQTRICWRTVNREYSN</sequence>
<proteinExistence type="predicted"/>
<dbReference type="AlphaFoldDB" id="A0A564YAD9"/>
<dbReference type="EMBL" id="CABIJS010000111">
    <property type="protein sequence ID" value="VUZ43533.1"/>
    <property type="molecule type" value="Genomic_DNA"/>
</dbReference>
<keyword evidence="2" id="KW-1185">Reference proteome</keyword>
<reference evidence="1 2" key="1">
    <citation type="submission" date="2019-07" db="EMBL/GenBank/DDBJ databases">
        <authorList>
            <person name="Jastrzebski P J."/>
            <person name="Paukszto L."/>
            <person name="Jastrzebski P J."/>
        </authorList>
    </citation>
    <scope>NUCLEOTIDE SEQUENCE [LARGE SCALE GENOMIC DNA]</scope>
    <source>
        <strain evidence="1 2">WMS-il1</strain>
    </source>
</reference>
<evidence type="ECO:0000313" key="1">
    <source>
        <dbReference type="EMBL" id="VUZ43533.1"/>
    </source>
</evidence>
<gene>
    <name evidence="1" type="ORF">WMSIL1_LOCUS3720</name>
</gene>
<protein>
    <submittedName>
        <fullName evidence="1">Uncharacterized protein</fullName>
    </submittedName>
</protein>